<keyword evidence="9" id="KW-0732">Signal</keyword>
<name>A0ABW4KQ22_9BURK</name>
<comment type="similarity">
    <text evidence="2">Belongs to the outer membrane factor (OMF) (TC 1.B.17) family.</text>
</comment>
<dbReference type="Gene3D" id="1.20.1600.10">
    <property type="entry name" value="Outer membrane efflux proteins (OEP)"/>
    <property type="match status" value="1"/>
</dbReference>
<proteinExistence type="inferred from homology"/>
<sequence length="536" mass="56879">MKPKRARARPAPWAATAVSLACASALAPWLVASAWAQAAPATPTAASVPPAPTAATAAASTAVPMALSFEQAAALQRDGSPALAGRDDAVRAGEAHARAVRHVGGPIVSLSANYLRYQKTLSVDLAGARRDAQGRIDDYLNALPGQFPPSLQPVVGDVTSNISGALPGLLGPLPDRLTYTARDSVFRPSLTAVWPIYTGGADKAIRQGAEAQVALAQAARSGVATVSQLELARAYFGQQAARQLLVTSEAQLTALQAHAHNAERMQAQGVLARSRVLEVDVARDAAQRTVDRARLQLRNAQDDLARLLDVPSAVAPTTPLFVRAHPLPPVEQYLDTGTTLRAEVRAAEAARLGAGAARDLAAAALKPHAFVYGTYNFNRRHAIAVDPDWMVGIGVQFTLISNIDRREMLNAAESRQRSADRAKEAAERTARQEITRAWNQTELARQSFLSLESSLVAARENLRVQQISFREGVGTATDVISAQTALSQAEAQRVAAAFEYDLALAALLAASSRDDEFAQHMAQAEHRLTPPTGSTP</sequence>
<keyword evidence="7" id="KW-0998">Cell outer membrane</keyword>
<evidence type="ECO:0000256" key="6">
    <source>
        <dbReference type="ARBA" id="ARBA00023136"/>
    </source>
</evidence>
<comment type="caution">
    <text evidence="10">The sequence shown here is derived from an EMBL/GenBank/DDBJ whole genome shotgun (WGS) entry which is preliminary data.</text>
</comment>
<dbReference type="SUPFAM" id="SSF56954">
    <property type="entry name" value="Outer membrane efflux proteins (OEP)"/>
    <property type="match status" value="1"/>
</dbReference>
<feature type="coiled-coil region" evidence="8">
    <location>
        <begin position="283"/>
        <end position="310"/>
    </location>
</feature>
<evidence type="ECO:0000256" key="4">
    <source>
        <dbReference type="ARBA" id="ARBA00022452"/>
    </source>
</evidence>
<accession>A0ABW4KQ22</accession>
<keyword evidence="6" id="KW-0472">Membrane</keyword>
<dbReference type="EMBL" id="JBHUEJ010000003">
    <property type="protein sequence ID" value="MFD1709182.1"/>
    <property type="molecule type" value="Genomic_DNA"/>
</dbReference>
<reference evidence="11" key="1">
    <citation type="journal article" date="2019" name="Int. J. Syst. Evol. Microbiol.">
        <title>The Global Catalogue of Microorganisms (GCM) 10K type strain sequencing project: providing services to taxonomists for standard genome sequencing and annotation.</title>
        <authorList>
            <consortium name="The Broad Institute Genomics Platform"/>
            <consortium name="The Broad Institute Genome Sequencing Center for Infectious Disease"/>
            <person name="Wu L."/>
            <person name="Ma J."/>
        </authorList>
    </citation>
    <scope>NUCLEOTIDE SEQUENCE [LARGE SCALE GENOMIC DNA]</scope>
    <source>
        <strain evidence="11">LMG 29247</strain>
    </source>
</reference>
<dbReference type="Pfam" id="PF02321">
    <property type="entry name" value="OEP"/>
    <property type="match status" value="2"/>
</dbReference>
<keyword evidence="11" id="KW-1185">Reference proteome</keyword>
<keyword evidence="3" id="KW-0813">Transport</keyword>
<dbReference type="Proteomes" id="UP001597304">
    <property type="component" value="Unassembled WGS sequence"/>
</dbReference>
<dbReference type="InterPro" id="IPR051906">
    <property type="entry name" value="TolC-like"/>
</dbReference>
<evidence type="ECO:0000256" key="5">
    <source>
        <dbReference type="ARBA" id="ARBA00022692"/>
    </source>
</evidence>
<dbReference type="PANTHER" id="PTHR30026:SF5">
    <property type="entry name" value="ABC-TYPE EFFLUX SYSTEM SECRETIN COMPONENT"/>
    <property type="match status" value="1"/>
</dbReference>
<evidence type="ECO:0000256" key="2">
    <source>
        <dbReference type="ARBA" id="ARBA00007613"/>
    </source>
</evidence>
<keyword evidence="4" id="KW-1134">Transmembrane beta strand</keyword>
<evidence type="ECO:0000256" key="3">
    <source>
        <dbReference type="ARBA" id="ARBA00022448"/>
    </source>
</evidence>
<dbReference type="InterPro" id="IPR003423">
    <property type="entry name" value="OMP_efflux"/>
</dbReference>
<dbReference type="PANTHER" id="PTHR30026">
    <property type="entry name" value="OUTER MEMBRANE PROTEIN TOLC"/>
    <property type="match status" value="1"/>
</dbReference>
<dbReference type="RefSeq" id="WP_147913054.1">
    <property type="nucleotide sequence ID" value="NZ_JBHUEJ010000003.1"/>
</dbReference>
<protein>
    <submittedName>
        <fullName evidence="10">TolC family protein</fullName>
    </submittedName>
</protein>
<feature type="chain" id="PRO_5045064507" evidence="9">
    <location>
        <begin position="39"/>
        <end position="536"/>
    </location>
</feature>
<dbReference type="PROSITE" id="PS51257">
    <property type="entry name" value="PROKAR_LIPOPROTEIN"/>
    <property type="match status" value="1"/>
</dbReference>
<evidence type="ECO:0000256" key="8">
    <source>
        <dbReference type="SAM" id="Coils"/>
    </source>
</evidence>
<comment type="subcellular location">
    <subcellularLocation>
        <location evidence="1">Cell outer membrane</location>
    </subcellularLocation>
</comment>
<evidence type="ECO:0000256" key="1">
    <source>
        <dbReference type="ARBA" id="ARBA00004442"/>
    </source>
</evidence>
<evidence type="ECO:0000313" key="10">
    <source>
        <dbReference type="EMBL" id="MFD1709182.1"/>
    </source>
</evidence>
<gene>
    <name evidence="10" type="ORF">ACFSF0_01045</name>
</gene>
<evidence type="ECO:0000256" key="9">
    <source>
        <dbReference type="SAM" id="SignalP"/>
    </source>
</evidence>
<organism evidence="10 11">
    <name type="scientific">Ottowia flava</name>
    <dbReference type="NCBI Taxonomy" id="2675430"/>
    <lineage>
        <taxon>Bacteria</taxon>
        <taxon>Pseudomonadati</taxon>
        <taxon>Pseudomonadota</taxon>
        <taxon>Betaproteobacteria</taxon>
        <taxon>Burkholderiales</taxon>
        <taxon>Comamonadaceae</taxon>
        <taxon>Ottowia</taxon>
    </lineage>
</organism>
<keyword evidence="8" id="KW-0175">Coiled coil</keyword>
<keyword evidence="5" id="KW-0812">Transmembrane</keyword>
<evidence type="ECO:0000256" key="7">
    <source>
        <dbReference type="ARBA" id="ARBA00023237"/>
    </source>
</evidence>
<feature type="signal peptide" evidence="9">
    <location>
        <begin position="1"/>
        <end position="38"/>
    </location>
</feature>
<evidence type="ECO:0000313" key="11">
    <source>
        <dbReference type="Proteomes" id="UP001597304"/>
    </source>
</evidence>